<proteinExistence type="predicted"/>
<evidence type="ECO:0000256" key="1">
    <source>
        <dbReference type="SAM" id="MobiDB-lite"/>
    </source>
</evidence>
<reference evidence="2 3" key="1">
    <citation type="submission" date="2016-10" db="EMBL/GenBank/DDBJ databases">
        <title>Complete Genome Sequence of the Nonylphenol-Degrading Bacterium Sphingobium cloacae JCM 10874T.</title>
        <authorList>
            <person name="Ootsuka M."/>
            <person name="Nishizawa T."/>
            <person name="Ohta H."/>
        </authorList>
    </citation>
    <scope>NUCLEOTIDE SEQUENCE [LARGE SCALE GENOMIC DNA]</scope>
    <source>
        <strain evidence="2 3">JCM 10874</strain>
    </source>
</reference>
<evidence type="ECO:0000313" key="3">
    <source>
        <dbReference type="Proteomes" id="UP000218272"/>
    </source>
</evidence>
<keyword evidence="3" id="KW-1185">Reference proteome</keyword>
<dbReference type="Proteomes" id="UP000218272">
    <property type="component" value="Chromosome SCLO_1"/>
</dbReference>
<name>A0A1E1F5V0_9SPHN</name>
<dbReference type="AlphaFoldDB" id="A0A1E1F5V0"/>
<organism evidence="2 3">
    <name type="scientific">Sphingobium cloacae</name>
    <dbReference type="NCBI Taxonomy" id="120107"/>
    <lineage>
        <taxon>Bacteria</taxon>
        <taxon>Pseudomonadati</taxon>
        <taxon>Pseudomonadota</taxon>
        <taxon>Alphaproteobacteria</taxon>
        <taxon>Sphingomonadales</taxon>
        <taxon>Sphingomonadaceae</taxon>
        <taxon>Sphingobium</taxon>
    </lineage>
</organism>
<dbReference type="EMBL" id="AP017655">
    <property type="protein sequence ID" value="BAV65811.1"/>
    <property type="molecule type" value="Genomic_DNA"/>
</dbReference>
<sequence length="115" mass="11729">MVAWSIMVYKAFAAATLVLALLVGVMADRFVPVRAPEGVAAPMPMPMSLPVAEVATAAYADPSEEDAVPPPDMPAEMPAFGQPMIGADTPSLSPGHGLPEAPVSSIEAVEAENAG</sequence>
<feature type="region of interest" description="Disordered" evidence="1">
    <location>
        <begin position="61"/>
        <end position="115"/>
    </location>
</feature>
<dbReference type="RefSeq" id="WP_231923260.1">
    <property type="nucleotide sequence ID" value="NZ_AP017655.1"/>
</dbReference>
<accession>A0A1E1F5V0</accession>
<protein>
    <submittedName>
        <fullName evidence="2">Uncharacterized protein</fullName>
    </submittedName>
</protein>
<gene>
    <name evidence="2" type="ORF">SCLO_1027710</name>
</gene>
<dbReference type="KEGG" id="sclo:SCLO_1027710"/>
<evidence type="ECO:0000313" key="2">
    <source>
        <dbReference type="EMBL" id="BAV65811.1"/>
    </source>
</evidence>